<organism evidence="2 3">
    <name type="scientific">Bacillus cereus TIAC219</name>
    <dbReference type="NCBI Taxonomy" id="718222"/>
    <lineage>
        <taxon>Bacteria</taxon>
        <taxon>Bacillati</taxon>
        <taxon>Bacillota</taxon>
        <taxon>Bacilli</taxon>
        <taxon>Bacillales</taxon>
        <taxon>Bacillaceae</taxon>
        <taxon>Bacillus</taxon>
        <taxon>Bacillus cereus group</taxon>
    </lineage>
</organism>
<dbReference type="GO" id="GO:0016779">
    <property type="term" value="F:nucleotidyltransferase activity"/>
    <property type="evidence" value="ECO:0007669"/>
    <property type="project" value="UniProtKB-ARBA"/>
</dbReference>
<dbReference type="PANTHER" id="PTHR43777">
    <property type="entry name" value="MOLYBDENUM COFACTOR CYTIDYLYLTRANSFERASE"/>
    <property type="match status" value="1"/>
</dbReference>
<dbReference type="CDD" id="cd04182">
    <property type="entry name" value="GT_2_like_f"/>
    <property type="match status" value="1"/>
</dbReference>
<comment type="caution">
    <text evidence="2">The sequence shown here is derived from an EMBL/GenBank/DDBJ whole genome shotgun (WGS) entry which is preliminary data.</text>
</comment>
<evidence type="ECO:0000313" key="3">
    <source>
        <dbReference type="Proteomes" id="UP000014060"/>
    </source>
</evidence>
<evidence type="ECO:0000313" key="2">
    <source>
        <dbReference type="EMBL" id="EOQ58077.1"/>
    </source>
</evidence>
<dbReference type="EMBL" id="AHCJ01000080">
    <property type="protein sequence ID" value="EOQ58077.1"/>
    <property type="molecule type" value="Genomic_DNA"/>
</dbReference>
<dbReference type="InterPro" id="IPR029044">
    <property type="entry name" value="Nucleotide-diphossugar_trans"/>
</dbReference>
<dbReference type="InterPro" id="IPR017615">
    <property type="entry name" value="Xanthine_dehydrogenase_PucB"/>
</dbReference>
<gene>
    <name evidence="2" type="ORF">IAY_03745</name>
</gene>
<dbReference type="InterPro" id="IPR025877">
    <property type="entry name" value="MobA-like_NTP_Trfase"/>
</dbReference>
<dbReference type="RefSeq" id="WP_000975842.1">
    <property type="nucleotide sequence ID" value="NZ_KB976012.1"/>
</dbReference>
<dbReference type="Gene3D" id="3.90.550.10">
    <property type="entry name" value="Spore Coat Polysaccharide Biosynthesis Protein SpsA, Chain A"/>
    <property type="match status" value="1"/>
</dbReference>
<protein>
    <submittedName>
        <fullName evidence="2">Xanthine dehydrogenase accessory protein pucB</fullName>
    </submittedName>
</protein>
<dbReference type="Proteomes" id="UP000014060">
    <property type="component" value="Unassembled WGS sequence"/>
</dbReference>
<feature type="domain" description="MobA-like NTP transferase" evidence="1">
    <location>
        <begin position="6"/>
        <end position="165"/>
    </location>
</feature>
<sequence length="200" mass="22155">MMKIVGIYLAAGRSRRTGPGIHKLCLPTGNTLLGNIALNTSLSSNLSDVIVVSNEPSWLLQHTQVERVHILSCKKACLGQSYSLLCGLEKAEDMNADGVVVMLADQPFITVKLINSLIDDYEHSPQLDYVAASFQDIPRPPILFSKEIFPSLKKLTGDQGARSIFFDKSLQGRFTVYSDAKLFYDVDTIEDYNIIKNSLL</sequence>
<name>A0ABC9SQW3_BACCE</name>
<dbReference type="Pfam" id="PF12804">
    <property type="entry name" value="NTP_transf_3"/>
    <property type="match status" value="1"/>
</dbReference>
<proteinExistence type="predicted"/>
<dbReference type="SUPFAM" id="SSF53448">
    <property type="entry name" value="Nucleotide-diphospho-sugar transferases"/>
    <property type="match status" value="1"/>
</dbReference>
<dbReference type="NCBIfam" id="TIGR03202">
    <property type="entry name" value="pucB"/>
    <property type="match status" value="1"/>
</dbReference>
<accession>A0ABC9SQW3</accession>
<dbReference type="PANTHER" id="PTHR43777:SF1">
    <property type="entry name" value="MOLYBDENUM COFACTOR CYTIDYLYLTRANSFERASE"/>
    <property type="match status" value="1"/>
</dbReference>
<reference evidence="2 3" key="1">
    <citation type="submission" date="2013-01" db="EMBL/GenBank/DDBJ databases">
        <title>The Genome Sequence of Bacillus cereus TIAC219.</title>
        <authorList>
            <consortium name="The Broad Institute Genome Sequencing Platform"/>
            <consortium name="The Broad Institute Genome Sequencing Center for Infectious Disease"/>
            <person name="Feldgarden M."/>
            <person name="Van der Auwera G.A."/>
            <person name="Mahillon J."/>
            <person name="Duprez V."/>
            <person name="Timmery S."/>
            <person name="Mattelet C."/>
            <person name="Dierick K."/>
            <person name="Sun M."/>
            <person name="Yu Z."/>
            <person name="Zhu L."/>
            <person name="Hu X."/>
            <person name="Shank E.B."/>
            <person name="Swiecicka I."/>
            <person name="Hansen B.M."/>
            <person name="Andrup L."/>
            <person name="Walker B."/>
            <person name="Young S.K."/>
            <person name="Zeng Q."/>
            <person name="Gargeya S."/>
            <person name="Fitzgerald M."/>
            <person name="Haas B."/>
            <person name="Abouelleil A."/>
            <person name="Alvarado L."/>
            <person name="Arachchi H.M."/>
            <person name="Berlin A.M."/>
            <person name="Chapman S.B."/>
            <person name="Dewar J."/>
            <person name="Goldberg J."/>
            <person name="Griggs A."/>
            <person name="Gujja S."/>
            <person name="Hansen M."/>
            <person name="Howarth C."/>
            <person name="Imamovic A."/>
            <person name="Larimer J."/>
            <person name="McCowan C."/>
            <person name="Murphy C."/>
            <person name="Neiman D."/>
            <person name="Pearson M."/>
            <person name="Priest M."/>
            <person name="Roberts A."/>
            <person name="Saif S."/>
            <person name="Shea T."/>
            <person name="Sisk P."/>
            <person name="Sykes S."/>
            <person name="Wortman J."/>
            <person name="Nusbaum C."/>
            <person name="Birren B."/>
        </authorList>
    </citation>
    <scope>NUCLEOTIDE SEQUENCE [LARGE SCALE GENOMIC DNA]</scope>
    <source>
        <strain evidence="2 3">TIAC219</strain>
    </source>
</reference>
<dbReference type="AlphaFoldDB" id="A0ABC9SQW3"/>
<evidence type="ECO:0000259" key="1">
    <source>
        <dbReference type="Pfam" id="PF12804"/>
    </source>
</evidence>